<proteinExistence type="predicted"/>
<feature type="compositionally biased region" description="Basic residues" evidence="1">
    <location>
        <begin position="28"/>
        <end position="43"/>
    </location>
</feature>
<organism evidence="2 3">
    <name type="scientific">Liparis tanakae</name>
    <name type="common">Tanaka's snailfish</name>
    <dbReference type="NCBI Taxonomy" id="230148"/>
    <lineage>
        <taxon>Eukaryota</taxon>
        <taxon>Metazoa</taxon>
        <taxon>Chordata</taxon>
        <taxon>Craniata</taxon>
        <taxon>Vertebrata</taxon>
        <taxon>Euteleostomi</taxon>
        <taxon>Actinopterygii</taxon>
        <taxon>Neopterygii</taxon>
        <taxon>Teleostei</taxon>
        <taxon>Neoteleostei</taxon>
        <taxon>Acanthomorphata</taxon>
        <taxon>Eupercaria</taxon>
        <taxon>Perciformes</taxon>
        <taxon>Cottioidei</taxon>
        <taxon>Cottales</taxon>
        <taxon>Liparidae</taxon>
        <taxon>Liparis</taxon>
    </lineage>
</organism>
<sequence length="196" mass="22269">MFTLTEQLFAQGGARQRRAPWDTSEASKRRHVGGLKAASRRRPQSGVTSEASKRRHVGGLRAASRRRPQSGVTSHQRKERKDYKGRWGAEAHSVDYTKVEDEKEEVIPLPRLNQQLRLLSDIRSDCAPSESTTPQKEITELSCLRKYRDERNRERRKSQEEEGRIKCGRRGTACQKNRWVSGANGPPVVSGVLQAH</sequence>
<accession>A0A4Z2HWU5</accession>
<reference evidence="2 3" key="1">
    <citation type="submission" date="2019-03" db="EMBL/GenBank/DDBJ databases">
        <title>First draft genome of Liparis tanakae, snailfish: a comprehensive survey of snailfish specific genes.</title>
        <authorList>
            <person name="Kim W."/>
            <person name="Song I."/>
            <person name="Jeong J.-H."/>
            <person name="Kim D."/>
            <person name="Kim S."/>
            <person name="Ryu S."/>
            <person name="Song J.Y."/>
            <person name="Lee S.K."/>
        </authorList>
    </citation>
    <scope>NUCLEOTIDE SEQUENCE [LARGE SCALE GENOMIC DNA]</scope>
    <source>
        <tissue evidence="2">Muscle</tissue>
    </source>
</reference>
<feature type="region of interest" description="Disordered" evidence="1">
    <location>
        <begin position="1"/>
        <end position="86"/>
    </location>
</feature>
<gene>
    <name evidence="2" type="ORF">EYF80_019540</name>
</gene>
<evidence type="ECO:0000256" key="1">
    <source>
        <dbReference type="SAM" id="MobiDB-lite"/>
    </source>
</evidence>
<feature type="region of interest" description="Disordered" evidence="1">
    <location>
        <begin position="150"/>
        <end position="170"/>
    </location>
</feature>
<evidence type="ECO:0000313" key="2">
    <source>
        <dbReference type="EMBL" id="TNN70326.1"/>
    </source>
</evidence>
<dbReference type="EMBL" id="SRLO01000165">
    <property type="protein sequence ID" value="TNN70326.1"/>
    <property type="molecule type" value="Genomic_DNA"/>
</dbReference>
<evidence type="ECO:0000313" key="3">
    <source>
        <dbReference type="Proteomes" id="UP000314294"/>
    </source>
</evidence>
<feature type="compositionally biased region" description="Basic residues" evidence="1">
    <location>
        <begin position="53"/>
        <end position="68"/>
    </location>
</feature>
<protein>
    <submittedName>
        <fullName evidence="2">Uncharacterized protein</fullName>
    </submittedName>
</protein>
<name>A0A4Z2HWU5_9TELE</name>
<dbReference type="AlphaFoldDB" id="A0A4Z2HWU5"/>
<feature type="compositionally biased region" description="Basic and acidic residues" evidence="1">
    <location>
        <begin position="150"/>
        <end position="165"/>
    </location>
</feature>
<dbReference type="Proteomes" id="UP000314294">
    <property type="component" value="Unassembled WGS sequence"/>
</dbReference>
<keyword evidence="3" id="KW-1185">Reference proteome</keyword>
<comment type="caution">
    <text evidence="2">The sequence shown here is derived from an EMBL/GenBank/DDBJ whole genome shotgun (WGS) entry which is preliminary data.</text>
</comment>